<name>A0A385SUF3_9BACT</name>
<gene>
    <name evidence="1" type="ORF">D4L85_25650</name>
</gene>
<dbReference type="KEGG" id="chk:D4L85_25650"/>
<dbReference type="Proteomes" id="UP000266183">
    <property type="component" value="Chromosome"/>
</dbReference>
<sequence>MKKFFFLFILSSHVLWAQQAHYPKLLSGSMKDVKKEKSFNITFAYDSMLVGRNVDESRFLTDLEDRWKVKDPAKGAELVKKWYSDRTRLYEPAFIKSFKRYAIVEMPDVQAKYTLILKTKRTEGGWDAWVTGHSGLIDGELWVVETADPRNVIAIIGFNELMGKYDIGGDLEMGLRIESAYDFAGRVLGDFFRRKS</sequence>
<organism evidence="1 2">
    <name type="scientific">Chryseolinea soli</name>
    <dbReference type="NCBI Taxonomy" id="2321403"/>
    <lineage>
        <taxon>Bacteria</taxon>
        <taxon>Pseudomonadati</taxon>
        <taxon>Bacteroidota</taxon>
        <taxon>Cytophagia</taxon>
        <taxon>Cytophagales</taxon>
        <taxon>Fulvivirgaceae</taxon>
        <taxon>Chryseolinea</taxon>
    </lineage>
</organism>
<evidence type="ECO:0000313" key="1">
    <source>
        <dbReference type="EMBL" id="AYB33757.1"/>
    </source>
</evidence>
<accession>A0A385SUF3</accession>
<evidence type="ECO:0000313" key="2">
    <source>
        <dbReference type="Proteomes" id="UP000266183"/>
    </source>
</evidence>
<keyword evidence="2" id="KW-1185">Reference proteome</keyword>
<dbReference type="AlphaFoldDB" id="A0A385SUF3"/>
<reference evidence="2" key="1">
    <citation type="submission" date="2018-09" db="EMBL/GenBank/DDBJ databases">
        <title>Chryseolinea sp. KIS68-18 isolated from soil.</title>
        <authorList>
            <person name="Weon H.-Y."/>
            <person name="Kwon S.-W."/>
            <person name="Lee S.A."/>
        </authorList>
    </citation>
    <scope>NUCLEOTIDE SEQUENCE [LARGE SCALE GENOMIC DNA]</scope>
    <source>
        <strain evidence="2">KIS68-18</strain>
    </source>
</reference>
<protein>
    <submittedName>
        <fullName evidence="1">Uncharacterized protein</fullName>
    </submittedName>
</protein>
<dbReference type="EMBL" id="CP032382">
    <property type="protein sequence ID" value="AYB33757.1"/>
    <property type="molecule type" value="Genomic_DNA"/>
</dbReference>
<proteinExistence type="predicted"/>